<dbReference type="PANTHER" id="PTHR36700:SF1">
    <property type="entry name" value="CRISPR SYSTEM CMR SUBUNIT CMR4"/>
    <property type="match status" value="1"/>
</dbReference>
<dbReference type="AlphaFoldDB" id="A0A4V2Q1R7"/>
<reference evidence="3 4" key="1">
    <citation type="submission" date="2019-03" db="EMBL/GenBank/DDBJ databases">
        <title>Genomic Encyclopedia of Type Strains, Phase IV (KMG-IV): sequencing the most valuable type-strain genomes for metagenomic binning, comparative biology and taxonomic classification.</title>
        <authorList>
            <person name="Goeker M."/>
        </authorList>
    </citation>
    <scope>NUCLEOTIDE SEQUENCE [LARGE SCALE GENOMIC DNA]</scope>
    <source>
        <strain evidence="3 4">DSM 24176</strain>
    </source>
</reference>
<gene>
    <name evidence="3" type="ORF">EDC19_1104</name>
</gene>
<dbReference type="InterPro" id="IPR005537">
    <property type="entry name" value="RAMP_III_fam"/>
</dbReference>
<sequence length="294" mass="33898">MNKGINVLYKTITSLHVGASNHNGYVELPIEREGSINLPKVDGTVIKGVLKKRFKEYIKNKNGNQLETLFGSNRKAGCLSFNDLKLLFFPVQCSEKISVLVTSPYVLERFLDEITILEEVIGKEIAVKEDVERLVENLYFTLNKEYIYTVEDSFSSKVSIGNYTFNVKKIKGNFKSKILNQLKDRIVIISNNNFIDFVTYYTEVSTKIKLNIKDNTRRNLFTIEYLPPDAILYGQIFFFNNAMFNIKNIENNTKNEDKWYEEFLSLLKNNKNIQIGGQTSLGKGFVEVMGLEEW</sequence>
<accession>A0A4V2Q1R7</accession>
<dbReference type="Proteomes" id="UP000294545">
    <property type="component" value="Unassembled WGS sequence"/>
</dbReference>
<keyword evidence="1" id="KW-0051">Antiviral defense</keyword>
<evidence type="ECO:0000256" key="1">
    <source>
        <dbReference type="ARBA" id="ARBA00023118"/>
    </source>
</evidence>
<dbReference type="GO" id="GO:0051607">
    <property type="term" value="P:defense response to virus"/>
    <property type="evidence" value="ECO:0007669"/>
    <property type="project" value="UniProtKB-KW"/>
</dbReference>
<name>A0A4V2Q1R7_9FIRM</name>
<dbReference type="PANTHER" id="PTHR36700">
    <property type="entry name" value="CRISPR SYSTEM CMR SUBUNIT CMR4"/>
    <property type="match status" value="1"/>
</dbReference>
<dbReference type="InterPro" id="IPR013410">
    <property type="entry name" value="CRISPR-assoc_RAMP_Cmr4"/>
</dbReference>
<dbReference type="RefSeq" id="WP_132281688.1">
    <property type="nucleotide sequence ID" value="NZ_SMGQ01000011.1"/>
</dbReference>
<proteinExistence type="predicted"/>
<feature type="domain" description="CRISPR type III-associated protein" evidence="2">
    <location>
        <begin position="10"/>
        <end position="287"/>
    </location>
</feature>
<organism evidence="3 4">
    <name type="scientific">Natranaerovirga hydrolytica</name>
    <dbReference type="NCBI Taxonomy" id="680378"/>
    <lineage>
        <taxon>Bacteria</taxon>
        <taxon>Bacillati</taxon>
        <taxon>Bacillota</taxon>
        <taxon>Clostridia</taxon>
        <taxon>Lachnospirales</taxon>
        <taxon>Natranaerovirgaceae</taxon>
        <taxon>Natranaerovirga</taxon>
    </lineage>
</organism>
<evidence type="ECO:0000259" key="2">
    <source>
        <dbReference type="Pfam" id="PF03787"/>
    </source>
</evidence>
<comment type="caution">
    <text evidence="3">The sequence shown here is derived from an EMBL/GenBank/DDBJ whole genome shotgun (WGS) entry which is preliminary data.</text>
</comment>
<protein>
    <submittedName>
        <fullName evidence="3">CRISPR-associated Cmr4 family protein</fullName>
    </submittedName>
</protein>
<dbReference type="OrthoDB" id="9789361at2"/>
<keyword evidence="4" id="KW-1185">Reference proteome</keyword>
<evidence type="ECO:0000313" key="4">
    <source>
        <dbReference type="Proteomes" id="UP000294545"/>
    </source>
</evidence>
<evidence type="ECO:0000313" key="3">
    <source>
        <dbReference type="EMBL" id="TCK98671.1"/>
    </source>
</evidence>
<dbReference type="NCBIfam" id="TIGR02580">
    <property type="entry name" value="cas_RAMP_Cmr4"/>
    <property type="match status" value="1"/>
</dbReference>
<dbReference type="Pfam" id="PF03787">
    <property type="entry name" value="RAMPs"/>
    <property type="match status" value="1"/>
</dbReference>
<dbReference type="EMBL" id="SMGQ01000011">
    <property type="protein sequence ID" value="TCK98671.1"/>
    <property type="molecule type" value="Genomic_DNA"/>
</dbReference>